<feature type="compositionally biased region" description="Basic and acidic residues" evidence="2">
    <location>
        <begin position="1284"/>
        <end position="1294"/>
    </location>
</feature>
<dbReference type="PaxDb" id="4565-Traes_7AS_B13C1262C.2"/>
<organism evidence="3">
    <name type="scientific">Triticum aestivum</name>
    <name type="common">Wheat</name>
    <dbReference type="NCBI Taxonomy" id="4565"/>
    <lineage>
        <taxon>Eukaryota</taxon>
        <taxon>Viridiplantae</taxon>
        <taxon>Streptophyta</taxon>
        <taxon>Embryophyta</taxon>
        <taxon>Tracheophyta</taxon>
        <taxon>Spermatophyta</taxon>
        <taxon>Magnoliopsida</taxon>
        <taxon>Liliopsida</taxon>
        <taxon>Poales</taxon>
        <taxon>Poaceae</taxon>
        <taxon>BOP clade</taxon>
        <taxon>Pooideae</taxon>
        <taxon>Triticodae</taxon>
        <taxon>Triticeae</taxon>
        <taxon>Triticinae</taxon>
        <taxon>Triticum</taxon>
    </lineage>
</organism>
<dbReference type="GO" id="GO:0031209">
    <property type="term" value="C:SCAR complex"/>
    <property type="evidence" value="ECO:0000318"/>
    <property type="project" value="GO_Central"/>
</dbReference>
<accession>A0A3B6REN7</accession>
<dbReference type="GO" id="GO:0030866">
    <property type="term" value="P:cortical actin cytoskeleton organization"/>
    <property type="evidence" value="ECO:0000318"/>
    <property type="project" value="GO_Central"/>
</dbReference>
<keyword evidence="4" id="KW-1185">Reference proteome</keyword>
<evidence type="ECO:0000313" key="3">
    <source>
        <dbReference type="EnsemblPlants" id="TraesCS7A02G268900.4"/>
    </source>
</evidence>
<evidence type="ECO:0000256" key="1">
    <source>
        <dbReference type="ARBA" id="ARBA00037947"/>
    </source>
</evidence>
<dbReference type="STRING" id="4565.A0A3B6REN7"/>
<sequence>MAADRQLPSQQEMAHVSFKSKEVDSVPRWSEYLTAEESSPSASASWRTMGVDGPQPSSSGQRHLQMEPVVQLSKVAEGLLAKMYRLNSILDYPDPNTHTFSEAFWKAGVMPNFPKICITLSKKFPEHPNKLQLEKVDKFALDALNENAEGYMQKLEQWIMLLLDLLEFREQVLRLILDLSSTVITLLPHQNSLILHAFMDLICSFVRVNLFSDKIPRKMILQVYNILHVMLKGGRDCEFYHRLVQFVDSYDPPVKGLHEDLNFVSPRIGEVLEAVGPIIFLSTDTKKLRNEGFLSPFHPRYPDILTNSAHPMRAQDLANVTSYREWVLLGYLVCPDELLRVTSIDVAMVVLKENLVLPLFRDEYILLHENYQHYVLPKVLESKRMAKSGRTKQKQADMEYNIAKQVEKMLTEVHEQALVTCDAIHHERRILLKQEVGRMVLFFTDQPSLLAPNIQMVFSALALAQCEVVWYFQHVGIASSKSTRGRTVDIDATDATIGFILDGMGKLCCLVRKYIAAIKGYALSYLSSSAGRIRFLLGTPGMVALDLDATLKGLFQQVLHCLENIPKPQGENVPAITCDLTDLRKHWLSILMIVTSSRSSINIRHLEKATMSTGKEGLVSEGNAAYSWSRCVDELESQLSKHGSLKKLYFYHQHLTTVFRNTMFGPEGRPQHCCAWLGAACSFPECASAIIPEEVNKIGRDSISYVESLIESIMGGLEGLINILDSEGGFGSLEMQLSPEQAALRLNNVTRVKAVPGLSAPGNESYPDNSSSVKMLEAAMQRLTSLCSVLNDMEPICVLNHVFVLREYMRDCIIGNFRRRFHSMIRTDNCLQRPSIIESLLRRHLSIIHLAEQHISMDLTEGIREVLLAESFTGLFSNLQVSERPVETNGGGSAIEIICSWYIENIVRDASRTGVVFDATHSCFRSSQPIGGGYLAESFTDKRELKALVRLFGGYGIDKMDKMLREHTSALLNCIDSALRSNRDALEGLAGSVNSGDRIERDANLRQIIDIEALADFCIQAGQAITFRQLLVEAVGAVLEEKVPLIYSLLKGLTMQLPDEAPDKNEIIRLRRVASSVGVGDKHDAEWVHSILAESTSASDNSWILLPYLCSAFMVSNMWSSAVYDVNTGGFSNNLHCLARCVSAVVGGSEYTRMAKEQRINSLSNGHTDELQETELLSRASAESNIKSAMQLYVKLSAGIVLDSWNDSSRPHIVPKLIFLDQLCELSPYLPRSTLEAHIPYTILRSIYHQLYGASQMGSEPTELSPRQSPLISLAHASPSMRPNRSDTTPRSHTYESGYHSSSGSQHDDGYEVDRRTGERQLRSMRRSGPLDYGASRKAKFVEGSSSGSHGAGSLQRFAVSRSGPLSYK</sequence>
<dbReference type="InterPro" id="IPR019137">
    <property type="entry name" value="Nck-associated_protein-1"/>
</dbReference>
<dbReference type="OrthoDB" id="548214at2759"/>
<dbReference type="SMR" id="A0A3B6REN7"/>
<feature type="compositionally biased region" description="Basic and acidic residues" evidence="2">
    <location>
        <begin position="1306"/>
        <end position="1322"/>
    </location>
</feature>
<feature type="region of interest" description="Disordered" evidence="2">
    <location>
        <begin position="1"/>
        <end position="63"/>
    </location>
</feature>
<dbReference type="GO" id="GO:0000902">
    <property type="term" value="P:cell morphogenesis"/>
    <property type="evidence" value="ECO:0000318"/>
    <property type="project" value="GO_Central"/>
</dbReference>
<name>A0A3B6REN7_WHEAT</name>
<dbReference type="PANTHER" id="PTHR12093">
    <property type="entry name" value="NCK-ASSOCIATED PROTEIN 1"/>
    <property type="match status" value="1"/>
</dbReference>
<dbReference type="Pfam" id="PF09735">
    <property type="entry name" value="Nckap1"/>
    <property type="match status" value="1"/>
</dbReference>
<comment type="similarity">
    <text evidence="1">Belongs to the HEM-1/HEM-2 family.</text>
</comment>
<feature type="compositionally biased region" description="Low complexity" evidence="2">
    <location>
        <begin position="35"/>
        <end position="45"/>
    </location>
</feature>
<dbReference type="Gramene" id="TraesCS7A02G268900.4">
    <property type="protein sequence ID" value="TraesCS7A02G268900.4"/>
    <property type="gene ID" value="TraesCS7A02G268900"/>
</dbReference>
<dbReference type="EnsemblPlants" id="TraesCS7A02G268900.4">
    <property type="protein sequence ID" value="TraesCS7A02G268900.4"/>
    <property type="gene ID" value="TraesCS7A02G268900"/>
</dbReference>
<dbReference type="GO" id="GO:0016477">
    <property type="term" value="P:cell migration"/>
    <property type="evidence" value="ECO:0000318"/>
    <property type="project" value="GO_Central"/>
</dbReference>
<evidence type="ECO:0000313" key="4">
    <source>
        <dbReference type="Proteomes" id="UP000019116"/>
    </source>
</evidence>
<dbReference type="Proteomes" id="UP000019116">
    <property type="component" value="Chromosome 7A"/>
</dbReference>
<evidence type="ECO:0000256" key="2">
    <source>
        <dbReference type="SAM" id="MobiDB-lite"/>
    </source>
</evidence>
<reference evidence="3" key="2">
    <citation type="submission" date="2018-10" db="UniProtKB">
        <authorList>
            <consortium name="EnsemblPlants"/>
        </authorList>
    </citation>
    <scope>IDENTIFICATION</scope>
</reference>
<dbReference type="GO" id="GO:0030031">
    <property type="term" value="P:cell projection assembly"/>
    <property type="evidence" value="ECO:0000318"/>
    <property type="project" value="GO_Central"/>
</dbReference>
<feature type="region of interest" description="Disordered" evidence="2">
    <location>
        <begin position="1275"/>
        <end position="1369"/>
    </location>
</feature>
<protein>
    <submittedName>
        <fullName evidence="3">Uncharacterized protein</fullName>
    </submittedName>
</protein>
<reference evidence="3" key="1">
    <citation type="submission" date="2018-08" db="EMBL/GenBank/DDBJ databases">
        <authorList>
            <person name="Rossello M."/>
        </authorList>
    </citation>
    <scope>NUCLEOTIDE SEQUENCE [LARGE SCALE GENOMIC DNA]</scope>
    <source>
        <strain evidence="3">cv. Chinese Spring</strain>
    </source>
</reference>
<gene>
    <name evidence="3" type="primary">LOC123158596</name>
</gene>
<feature type="compositionally biased region" description="Low complexity" evidence="2">
    <location>
        <begin position="1344"/>
        <end position="1354"/>
    </location>
</feature>
<proteinExistence type="inferred from homology"/>
<dbReference type="PANTHER" id="PTHR12093:SF10">
    <property type="entry name" value="MEMBRANE-ASSOCIATED PROTEIN HEM"/>
    <property type="match status" value="1"/>
</dbReference>